<sequence length="543" mass="57744">MHFADTVVLAGTIHTLNDEPPLTEAAIALTGDTITAVGTAQELSPRIGPSTVVHDYGAATVVPGLTDSHTHTVSGMSIARGLDLTDVGPIQEVVARVAAEAGRDRTCGWVLGWGLDPNLFNESGFTGRVLDEATPDTPVFLRMRDAHSAIVNSAALRACSITGRETFGDASRVATDDTGVPTGYLVESSAVALAEAHIPPLGHDERVEALLSVLRSMAGTGLTGNHVLDFDPDHIPVLESAEAKQPLPVRLRLSPWVPAGSTEDDWQRLASWQGLHGRRWHVEGVKFFIDGTIDNGSAWLSRPDSHGQGTASVWTDPGDYERALAYFATRSIATCTHAIGDRGVAFVLDALGALGDTATSAAHRIEHIETVPDDTVERFVRSGVAASMQPIHGTHHTRADRSDNWSERLGAARAAQGWRCRDLRDGGATLALGSDWPITPFDPRAMMVDAILRRPAARADVAPIQPEQALTPLMALEGYTTHSARSIGAEHERGRIAPGMKADLTVLADDLLAVPPEKISDITVLASYVDGERAHLDAAATAS</sequence>
<dbReference type="SUPFAM" id="SSF51556">
    <property type="entry name" value="Metallo-dependent hydrolases"/>
    <property type="match status" value="1"/>
</dbReference>
<feature type="domain" description="Amidohydrolase 3" evidence="1">
    <location>
        <begin position="59"/>
        <end position="533"/>
    </location>
</feature>
<dbReference type="Pfam" id="PF07969">
    <property type="entry name" value="Amidohydro_3"/>
    <property type="match status" value="1"/>
</dbReference>
<comment type="caution">
    <text evidence="2">The sequence shown here is derived from an EMBL/GenBank/DDBJ whole genome shotgun (WGS) entry which is preliminary data.</text>
</comment>
<dbReference type="SUPFAM" id="SSF51338">
    <property type="entry name" value="Composite domain of metallo-dependent hydrolases"/>
    <property type="match status" value="1"/>
</dbReference>
<reference evidence="2 3" key="1">
    <citation type="submission" date="2022-10" db="EMBL/GenBank/DDBJ databases">
        <authorList>
            <person name="Xie J."/>
            <person name="Shen N."/>
        </authorList>
    </citation>
    <scope>NUCLEOTIDE SEQUENCE [LARGE SCALE GENOMIC DNA]</scope>
    <source>
        <strain evidence="2 3">YIM65594</strain>
    </source>
</reference>
<dbReference type="InterPro" id="IPR011059">
    <property type="entry name" value="Metal-dep_hydrolase_composite"/>
</dbReference>
<dbReference type="Gene3D" id="3.10.310.70">
    <property type="match status" value="1"/>
</dbReference>
<protein>
    <submittedName>
        <fullName evidence="2">Amidohydrolase</fullName>
    </submittedName>
</protein>
<dbReference type="InterPro" id="IPR013108">
    <property type="entry name" value="Amidohydro_3"/>
</dbReference>
<dbReference type="InterPro" id="IPR033932">
    <property type="entry name" value="YtcJ-like"/>
</dbReference>
<organism evidence="2 3">
    <name type="scientific">Streptomyces endophyticus</name>
    <dbReference type="NCBI Taxonomy" id="714166"/>
    <lineage>
        <taxon>Bacteria</taxon>
        <taxon>Bacillati</taxon>
        <taxon>Actinomycetota</taxon>
        <taxon>Actinomycetes</taxon>
        <taxon>Kitasatosporales</taxon>
        <taxon>Streptomycetaceae</taxon>
        <taxon>Streptomyces</taxon>
    </lineage>
</organism>
<evidence type="ECO:0000313" key="2">
    <source>
        <dbReference type="EMBL" id="MEB8340916.1"/>
    </source>
</evidence>
<gene>
    <name evidence="2" type="ORF">OKJ99_25780</name>
</gene>
<evidence type="ECO:0000259" key="1">
    <source>
        <dbReference type="Pfam" id="PF07969"/>
    </source>
</evidence>
<dbReference type="RefSeq" id="WP_326019905.1">
    <property type="nucleotide sequence ID" value="NZ_JAOZYC010000137.1"/>
</dbReference>
<dbReference type="PANTHER" id="PTHR22642">
    <property type="entry name" value="IMIDAZOLONEPROPIONASE"/>
    <property type="match status" value="1"/>
</dbReference>
<name>A0ABU6FA52_9ACTN</name>
<dbReference type="EMBL" id="JAOZYC010000137">
    <property type="protein sequence ID" value="MEB8340916.1"/>
    <property type="molecule type" value="Genomic_DNA"/>
</dbReference>
<dbReference type="InterPro" id="IPR032466">
    <property type="entry name" value="Metal_Hydrolase"/>
</dbReference>
<dbReference type="Proteomes" id="UP001354931">
    <property type="component" value="Unassembled WGS sequence"/>
</dbReference>
<dbReference type="Gene3D" id="3.20.20.140">
    <property type="entry name" value="Metal-dependent hydrolases"/>
    <property type="match status" value="1"/>
</dbReference>
<dbReference type="PANTHER" id="PTHR22642:SF2">
    <property type="entry name" value="PROTEIN LONG AFTER FAR-RED 3"/>
    <property type="match status" value="1"/>
</dbReference>
<dbReference type="Gene3D" id="2.30.40.10">
    <property type="entry name" value="Urease, subunit C, domain 1"/>
    <property type="match status" value="1"/>
</dbReference>
<proteinExistence type="predicted"/>
<accession>A0ABU6FA52</accession>
<dbReference type="CDD" id="cd01300">
    <property type="entry name" value="YtcJ_like"/>
    <property type="match status" value="1"/>
</dbReference>
<keyword evidence="3" id="KW-1185">Reference proteome</keyword>
<evidence type="ECO:0000313" key="3">
    <source>
        <dbReference type="Proteomes" id="UP001354931"/>
    </source>
</evidence>